<dbReference type="PROSITE" id="PS50181">
    <property type="entry name" value="FBOX"/>
    <property type="match status" value="2"/>
</dbReference>
<evidence type="ECO:0000259" key="1">
    <source>
        <dbReference type="PROSITE" id="PS50181"/>
    </source>
</evidence>
<evidence type="ECO:0000313" key="2">
    <source>
        <dbReference type="EMBL" id="KAI9632168.1"/>
    </source>
</evidence>
<keyword evidence="3" id="KW-1185">Reference proteome</keyword>
<dbReference type="SUPFAM" id="SSF52047">
    <property type="entry name" value="RNI-like"/>
    <property type="match status" value="1"/>
</dbReference>
<sequence>MSEFRLRRPCAEQACVGVTASASLGPAVVQVAFDCIAHLKDISGSSSIFALPATGITRDDTDWISRAMGSPRPLYLLARHSSKRLRDLPPHTTGGDCQASLSGKMQPARCSASLTALPPELLAYIASQLDHPSALNLALTSPVLTGSAEHGLWRRLDLSLNPYLPRGPSDASEVAMYIRAGLWDEPEVREVLERHRYGIRRRWERFESSADAQRLSHVRSLSLVPHLGLVPEMAKLLGEVSRNLLELEIQTSGYRRQRWNGNIIPHRYTLDFLLVRQGLSFPSLTHLSLGIASIRFTAVVPLFVDAAPNLTSLEISIMDTVDLPVDLGVTTPSISRDTKLQRALVRYSDGGVGSSASSFPVLKALLEHSPELRELYMGYGWPVSAGAGHLVSVIGRLAKLESLYWRGPTEIFTMLPRLDTQIFSKLKRLVLENRDWIDPFSVVPTLPNLEVVHLDCWARQSTNSSQIYSFHNSSSDLSQTRPPTPSPAQVIPPDLVDLLHDNPRLHTLNLFRMGGYGTSLEDIPAVIATESAGHVTSRVRSYKHGNSELLQLRMLLQDVRAKDWTPLADPAQQVWRRIPYTRSEQEARSQAEEDHGGFLDTIRVPKSQDMTEYEGKEVPVELLERMRVVQGASKEEWMKRGVEVGDEAWRILEDYLNGGPWNPNFAPLYFLEITFQPPTARRTMSPPKTRARAKNLGEASKANSQLMPRPTTLTDLPQELLQEIVLHLDKTSGLAFALVAPSLTSVADYAIWRDIDVSLSPYYGVRPQIPRYAPDKPQAQPAAVKAADRAEKAHRKAIKARATKLIKVVESLPSGVVKSVRLVPRPGTAPKMVELLEAVSEHLEHLEIQAPAYHPPQNIRRAEIPDTIDYHLIHSDIWFPALTHLRLGPHATRFFDLVPFLLVRAPFLEHLDVSIDVASFAKSKDLDIPDSPDLKEYHEVDDDEEDEEEFCFVECLTLTVPTESPYDIYGMYDSVPVLVEIIHLVSSIRRLSMAFPMASYAAVEGGDRKFDLDDQLEPLRNAVGYSPELEDLDWRVSPHDFCQFMCIRGWDDEDEDENGDEAEEGSAMGPLGPGFKWIRRLVLGPAGWNDVITDIPELPSLESIYLRPLPGSAVTAIPSLPHKPSVQGMIREYAKQLRASPKLHTIHTLLDTFDEDARPTFDKLDNIERSNRPNGLIYSYTHKGADVLHARILMFMEEVEDSKWDWMDYWSGEEDCCTGADGKERFRTVYTTKHGNDRVKYYQHLDQPVWVDYTDYKGKMVPMEIIEEMREAEGLGQEEWEKRGVAVGEKGWKILREWYEGASGRRQGSKCECTLIYRISNDGSSLPLLRLGSPFSAEIASFTMFADPPTRDTVSPPYESDSFNLADELQAAGRPADYCFTANPHCAKLL</sequence>
<feature type="domain" description="F-box" evidence="1">
    <location>
        <begin position="111"/>
        <end position="156"/>
    </location>
</feature>
<reference evidence="2" key="1">
    <citation type="journal article" date="2022" name="G3 (Bethesda)">
        <title>High quality genome of the basidiomycete yeast Dioszegia hungarica PDD-24b-2 isolated from cloud water.</title>
        <authorList>
            <person name="Jarrige D."/>
            <person name="Haridas S."/>
            <person name="Bleykasten-Grosshans C."/>
            <person name="Joly M."/>
            <person name="Nadalig T."/>
            <person name="Sancelme M."/>
            <person name="Vuilleumier S."/>
            <person name="Grigoriev I.V."/>
            <person name="Amato P."/>
            <person name="Bringel F."/>
        </authorList>
    </citation>
    <scope>NUCLEOTIDE SEQUENCE</scope>
    <source>
        <strain evidence="2">PDD-24b-2</strain>
    </source>
</reference>
<organism evidence="2 3">
    <name type="scientific">Dioszegia hungarica</name>
    <dbReference type="NCBI Taxonomy" id="4972"/>
    <lineage>
        <taxon>Eukaryota</taxon>
        <taxon>Fungi</taxon>
        <taxon>Dikarya</taxon>
        <taxon>Basidiomycota</taxon>
        <taxon>Agaricomycotina</taxon>
        <taxon>Tremellomycetes</taxon>
        <taxon>Tremellales</taxon>
        <taxon>Bulleribasidiaceae</taxon>
        <taxon>Dioszegia</taxon>
    </lineage>
</organism>
<accession>A0AA38H0L8</accession>
<dbReference type="Gene3D" id="3.80.10.10">
    <property type="entry name" value="Ribonuclease Inhibitor"/>
    <property type="match status" value="1"/>
</dbReference>
<dbReference type="RefSeq" id="XP_052941945.1">
    <property type="nucleotide sequence ID" value="XM_053088112.1"/>
</dbReference>
<comment type="caution">
    <text evidence="2">The sequence shown here is derived from an EMBL/GenBank/DDBJ whole genome shotgun (WGS) entry which is preliminary data.</text>
</comment>
<name>A0AA38H0L8_9TREE</name>
<dbReference type="Proteomes" id="UP001164286">
    <property type="component" value="Unassembled WGS sequence"/>
</dbReference>
<dbReference type="InterPro" id="IPR001810">
    <property type="entry name" value="F-box_dom"/>
</dbReference>
<evidence type="ECO:0000313" key="3">
    <source>
        <dbReference type="Proteomes" id="UP001164286"/>
    </source>
</evidence>
<dbReference type="EMBL" id="JAKWFO010000015">
    <property type="protein sequence ID" value="KAI9632168.1"/>
    <property type="molecule type" value="Genomic_DNA"/>
</dbReference>
<protein>
    <recommendedName>
        <fullName evidence="1">F-box domain-containing protein</fullName>
    </recommendedName>
</protein>
<proteinExistence type="predicted"/>
<gene>
    <name evidence="2" type="ORF">MKK02DRAFT_30698</name>
</gene>
<dbReference type="SUPFAM" id="SSF81383">
    <property type="entry name" value="F-box domain"/>
    <property type="match status" value="1"/>
</dbReference>
<dbReference type="InterPro" id="IPR036047">
    <property type="entry name" value="F-box-like_dom_sf"/>
</dbReference>
<dbReference type="GeneID" id="77727317"/>
<feature type="domain" description="F-box" evidence="1">
    <location>
        <begin position="710"/>
        <end position="755"/>
    </location>
</feature>
<dbReference type="InterPro" id="IPR032675">
    <property type="entry name" value="LRR_dom_sf"/>
</dbReference>